<sequence length="422" mass="46910">MSAILSSSAPHEDEIKRRGYASLFQKHTVFLTGSTGALGACLLYKLATQVPTHKIYVLIRGSADLAIRKWKKAMPVQTAPILKSRIVHFVVGDMTKPDFGIDAAVMEDLRRQVTLVIHAAAKITLDADVAEAVENNCLPSLEMARIASRFRRLKMLVQVSTAYVSSFLPDGHVGEKLHSVVAEAGEKGEDEDPEEALRAILRGEGFPYTERFSSTYTHAKYLMERLMLKRFPTLPLLLVRPTIFGPAVRDPYPNYAPENSTPLNKFGMLFLASHGETQTWHAAEGYDTGANTLDEIPVDFVANACLLHAVAGTQGIVHVGSQLFMKVTLDEIMQLAYAHTPEDYRNPLPTVHFVKDRSIPQCFLADLVKVGSRNWLFDCGRSFWLKQLGGPLSLAACQHDVDRIKVKRAAEIFERVPRTVKL</sequence>
<dbReference type="GO" id="GO:0080019">
    <property type="term" value="F:alcohol-forming very long-chain fatty acyl-CoA reductase activity"/>
    <property type="evidence" value="ECO:0007669"/>
    <property type="project" value="InterPro"/>
</dbReference>
<keyword evidence="1" id="KW-0560">Oxidoreductase</keyword>
<dbReference type="VEuPathDB" id="FungiDB:BO97DRAFT_58698"/>
<dbReference type="GO" id="GO:0035336">
    <property type="term" value="P:long-chain fatty-acyl-CoA metabolic process"/>
    <property type="evidence" value="ECO:0007669"/>
    <property type="project" value="TreeGrafter"/>
</dbReference>
<dbReference type="InterPro" id="IPR026055">
    <property type="entry name" value="FAR"/>
</dbReference>
<name>A0A395HX84_ASPHC</name>
<evidence type="ECO:0000256" key="1">
    <source>
        <dbReference type="RuleBase" id="RU363097"/>
    </source>
</evidence>
<dbReference type="RefSeq" id="XP_025551675.1">
    <property type="nucleotide sequence ID" value="XM_025700924.1"/>
</dbReference>
<keyword evidence="1" id="KW-0521">NADP</keyword>
<dbReference type="GO" id="GO:0005777">
    <property type="term" value="C:peroxisome"/>
    <property type="evidence" value="ECO:0007669"/>
    <property type="project" value="TreeGrafter"/>
</dbReference>
<gene>
    <name evidence="3" type="ORF">BO97DRAFT_58698</name>
</gene>
<dbReference type="GO" id="GO:0102965">
    <property type="term" value="F:alcohol-forming long-chain fatty acyl-CoA reductase activity"/>
    <property type="evidence" value="ECO:0007669"/>
    <property type="project" value="UniProtKB-EC"/>
</dbReference>
<evidence type="ECO:0000313" key="3">
    <source>
        <dbReference type="EMBL" id="RAL12521.1"/>
    </source>
</evidence>
<dbReference type="InterPro" id="IPR013120">
    <property type="entry name" value="FAR_NAD-bd"/>
</dbReference>
<accession>A0A395HX84</accession>
<dbReference type="Gene3D" id="3.40.50.720">
    <property type="entry name" value="NAD(P)-binding Rossmann-like Domain"/>
    <property type="match status" value="1"/>
</dbReference>
<dbReference type="PANTHER" id="PTHR11011:SF45">
    <property type="entry name" value="FATTY ACYL-COA REDUCTASE CG8306-RELATED"/>
    <property type="match status" value="1"/>
</dbReference>
<dbReference type="PANTHER" id="PTHR11011">
    <property type="entry name" value="MALE STERILITY PROTEIN 2-RELATED"/>
    <property type="match status" value="1"/>
</dbReference>
<comment type="similarity">
    <text evidence="1">Belongs to the fatty acyl-CoA reductase family.</text>
</comment>
<dbReference type="Pfam" id="PF07993">
    <property type="entry name" value="NAD_binding_4"/>
    <property type="match status" value="1"/>
</dbReference>
<comment type="function">
    <text evidence="1">Catalyzes the reduction of fatty acyl-CoA to fatty alcohols.</text>
</comment>
<dbReference type="SUPFAM" id="SSF51735">
    <property type="entry name" value="NAD(P)-binding Rossmann-fold domains"/>
    <property type="match status" value="1"/>
</dbReference>
<organism evidence="3 4">
    <name type="scientific">Aspergillus homomorphus (strain CBS 101889)</name>
    <dbReference type="NCBI Taxonomy" id="1450537"/>
    <lineage>
        <taxon>Eukaryota</taxon>
        <taxon>Fungi</taxon>
        <taxon>Dikarya</taxon>
        <taxon>Ascomycota</taxon>
        <taxon>Pezizomycotina</taxon>
        <taxon>Eurotiomycetes</taxon>
        <taxon>Eurotiomycetidae</taxon>
        <taxon>Eurotiales</taxon>
        <taxon>Aspergillaceae</taxon>
        <taxon>Aspergillus</taxon>
        <taxon>Aspergillus subgen. Circumdati</taxon>
    </lineage>
</organism>
<keyword evidence="1" id="KW-0443">Lipid metabolism</keyword>
<dbReference type="EC" id="1.2.1.84" evidence="1"/>
<keyword evidence="1" id="KW-0444">Lipid biosynthesis</keyword>
<keyword evidence="4" id="KW-1185">Reference proteome</keyword>
<comment type="catalytic activity">
    <reaction evidence="1">
        <text>a long-chain fatty acyl-CoA + 2 NADPH + 2 H(+) = a long-chain primary fatty alcohol + 2 NADP(+) + CoA</text>
        <dbReference type="Rhea" id="RHEA:52716"/>
        <dbReference type="ChEBI" id="CHEBI:15378"/>
        <dbReference type="ChEBI" id="CHEBI:57287"/>
        <dbReference type="ChEBI" id="CHEBI:57783"/>
        <dbReference type="ChEBI" id="CHEBI:58349"/>
        <dbReference type="ChEBI" id="CHEBI:77396"/>
        <dbReference type="ChEBI" id="CHEBI:83139"/>
        <dbReference type="EC" id="1.2.1.84"/>
    </reaction>
</comment>
<reference evidence="3 4" key="1">
    <citation type="submission" date="2018-02" db="EMBL/GenBank/DDBJ databases">
        <title>The genomes of Aspergillus section Nigri reveals drivers in fungal speciation.</title>
        <authorList>
            <consortium name="DOE Joint Genome Institute"/>
            <person name="Vesth T.C."/>
            <person name="Nybo J."/>
            <person name="Theobald S."/>
            <person name="Brandl J."/>
            <person name="Frisvad J.C."/>
            <person name="Nielsen K.F."/>
            <person name="Lyhne E.K."/>
            <person name="Kogle M.E."/>
            <person name="Kuo A."/>
            <person name="Riley R."/>
            <person name="Clum A."/>
            <person name="Nolan M."/>
            <person name="Lipzen A."/>
            <person name="Salamov A."/>
            <person name="Henrissat B."/>
            <person name="Wiebenga A."/>
            <person name="De vries R.P."/>
            <person name="Grigoriev I.V."/>
            <person name="Mortensen U.H."/>
            <person name="Andersen M.R."/>
            <person name="Baker S.E."/>
        </authorList>
    </citation>
    <scope>NUCLEOTIDE SEQUENCE [LARGE SCALE GENOMIC DNA]</scope>
    <source>
        <strain evidence="3 4">CBS 101889</strain>
    </source>
</reference>
<evidence type="ECO:0000259" key="2">
    <source>
        <dbReference type="Pfam" id="PF07993"/>
    </source>
</evidence>
<dbReference type="CDD" id="cd05236">
    <property type="entry name" value="FAR-N_SDR_e"/>
    <property type="match status" value="1"/>
</dbReference>
<evidence type="ECO:0000313" key="4">
    <source>
        <dbReference type="Proteomes" id="UP000248961"/>
    </source>
</evidence>
<dbReference type="InterPro" id="IPR036291">
    <property type="entry name" value="NAD(P)-bd_dom_sf"/>
</dbReference>
<dbReference type="OrthoDB" id="429813at2759"/>
<dbReference type="AlphaFoldDB" id="A0A395HX84"/>
<dbReference type="EMBL" id="KZ824283">
    <property type="protein sequence ID" value="RAL12521.1"/>
    <property type="molecule type" value="Genomic_DNA"/>
</dbReference>
<protein>
    <recommendedName>
        <fullName evidence="1">Fatty acyl-CoA reductase</fullName>
        <ecNumber evidence="1">1.2.1.84</ecNumber>
    </recommendedName>
</protein>
<feature type="domain" description="Thioester reductase (TE)" evidence="2">
    <location>
        <begin position="31"/>
        <end position="304"/>
    </location>
</feature>
<dbReference type="GeneID" id="37205213"/>
<dbReference type="STRING" id="1450537.A0A395HX84"/>
<dbReference type="Proteomes" id="UP000248961">
    <property type="component" value="Unassembled WGS sequence"/>
</dbReference>
<proteinExistence type="inferred from homology"/>